<feature type="transmembrane region" description="Helical" evidence="1">
    <location>
        <begin position="6"/>
        <end position="24"/>
    </location>
</feature>
<accession>A0ABW7UNR1</accession>
<keyword evidence="1" id="KW-0472">Membrane</keyword>
<feature type="transmembrane region" description="Helical" evidence="1">
    <location>
        <begin position="61"/>
        <end position="79"/>
    </location>
</feature>
<feature type="transmembrane region" description="Helical" evidence="1">
    <location>
        <begin position="36"/>
        <end position="55"/>
    </location>
</feature>
<evidence type="ECO:0000256" key="1">
    <source>
        <dbReference type="SAM" id="Phobius"/>
    </source>
</evidence>
<name>A0ABW7UNR1_9ACTN</name>
<protein>
    <submittedName>
        <fullName evidence="2">Uncharacterized protein</fullName>
    </submittedName>
</protein>
<organism evidence="2 3">
    <name type="scientific">Streptomyces pathocidini</name>
    <dbReference type="NCBI Taxonomy" id="1650571"/>
    <lineage>
        <taxon>Bacteria</taxon>
        <taxon>Bacillati</taxon>
        <taxon>Actinomycetota</taxon>
        <taxon>Actinomycetes</taxon>
        <taxon>Kitasatosporales</taxon>
        <taxon>Streptomycetaceae</taxon>
        <taxon>Streptomyces</taxon>
    </lineage>
</organism>
<gene>
    <name evidence="2" type="ORF">ACH429_09200</name>
</gene>
<evidence type="ECO:0000313" key="2">
    <source>
        <dbReference type="EMBL" id="MFI1964286.1"/>
    </source>
</evidence>
<comment type="caution">
    <text evidence="2">The sequence shown here is derived from an EMBL/GenBank/DDBJ whole genome shotgun (WGS) entry which is preliminary data.</text>
</comment>
<sequence>MNILTTLASAAFGSTVYLTALSTVKWLSQLNPRVKVTGLVATGMVLCALIGIIAFASQSVVLGFIVGAGLTPPVHRWILQRRKRVASS</sequence>
<dbReference type="Proteomes" id="UP001611548">
    <property type="component" value="Unassembled WGS sequence"/>
</dbReference>
<evidence type="ECO:0000313" key="3">
    <source>
        <dbReference type="Proteomes" id="UP001611548"/>
    </source>
</evidence>
<reference evidence="2 3" key="1">
    <citation type="submission" date="2024-10" db="EMBL/GenBank/DDBJ databases">
        <title>The Natural Products Discovery Center: Release of the First 8490 Sequenced Strains for Exploring Actinobacteria Biosynthetic Diversity.</title>
        <authorList>
            <person name="Kalkreuter E."/>
            <person name="Kautsar S.A."/>
            <person name="Yang D."/>
            <person name="Bader C.D."/>
            <person name="Teijaro C.N."/>
            <person name="Fluegel L."/>
            <person name="Davis C.M."/>
            <person name="Simpson J.R."/>
            <person name="Lauterbach L."/>
            <person name="Steele A.D."/>
            <person name="Gui C."/>
            <person name="Meng S."/>
            <person name="Li G."/>
            <person name="Viehrig K."/>
            <person name="Ye F."/>
            <person name="Su P."/>
            <person name="Kiefer A.F."/>
            <person name="Nichols A."/>
            <person name="Cepeda A.J."/>
            <person name="Yan W."/>
            <person name="Fan B."/>
            <person name="Jiang Y."/>
            <person name="Adhikari A."/>
            <person name="Zheng C.-J."/>
            <person name="Schuster L."/>
            <person name="Cowan T.M."/>
            <person name="Smanski M.J."/>
            <person name="Chevrette M.G."/>
            <person name="De Carvalho L.P.S."/>
            <person name="Shen B."/>
        </authorList>
    </citation>
    <scope>NUCLEOTIDE SEQUENCE [LARGE SCALE GENOMIC DNA]</scope>
    <source>
        <strain evidence="2 3">NPDC020327</strain>
    </source>
</reference>
<keyword evidence="1" id="KW-0812">Transmembrane</keyword>
<keyword evidence="1" id="KW-1133">Transmembrane helix</keyword>
<keyword evidence="3" id="KW-1185">Reference proteome</keyword>
<dbReference type="RefSeq" id="WP_079101424.1">
    <property type="nucleotide sequence ID" value="NZ_JBIRWE010000003.1"/>
</dbReference>
<proteinExistence type="predicted"/>
<dbReference type="EMBL" id="JBIRWE010000003">
    <property type="protein sequence ID" value="MFI1964286.1"/>
    <property type="molecule type" value="Genomic_DNA"/>
</dbReference>